<evidence type="ECO:0000313" key="2">
    <source>
        <dbReference type="EMBL" id="MFC4718330.1"/>
    </source>
</evidence>
<dbReference type="EMBL" id="JBHSGS010000007">
    <property type="protein sequence ID" value="MFC4718330.1"/>
    <property type="molecule type" value="Genomic_DNA"/>
</dbReference>
<name>A0ABV9MRZ7_9ENTE</name>
<dbReference type="Pfam" id="PF26348">
    <property type="entry name" value="SRA_ScoMcrA"/>
    <property type="match status" value="1"/>
</dbReference>
<dbReference type="InterPro" id="IPR058712">
    <property type="entry name" value="SRA_ScoMcrA"/>
</dbReference>
<protein>
    <recommendedName>
        <fullName evidence="1">ScoMcrA-like SRA domain-containing protein</fullName>
    </recommendedName>
</protein>
<dbReference type="RefSeq" id="WP_204654716.1">
    <property type="nucleotide sequence ID" value="NZ_JAFBFD010000036.1"/>
</dbReference>
<evidence type="ECO:0000259" key="1">
    <source>
        <dbReference type="Pfam" id="PF26348"/>
    </source>
</evidence>
<feature type="domain" description="ScoMcrA-like SRA" evidence="1">
    <location>
        <begin position="12"/>
        <end position="130"/>
    </location>
</feature>
<reference evidence="3" key="1">
    <citation type="journal article" date="2019" name="Int. J. Syst. Evol. Microbiol.">
        <title>The Global Catalogue of Microorganisms (GCM) 10K type strain sequencing project: providing services to taxonomists for standard genome sequencing and annotation.</title>
        <authorList>
            <consortium name="The Broad Institute Genomics Platform"/>
            <consortium name="The Broad Institute Genome Sequencing Center for Infectious Disease"/>
            <person name="Wu L."/>
            <person name="Ma J."/>
        </authorList>
    </citation>
    <scope>NUCLEOTIDE SEQUENCE [LARGE SCALE GENOMIC DNA]</scope>
    <source>
        <strain evidence="3">CGMCC 1.19032</strain>
    </source>
</reference>
<organism evidence="2 3">
    <name type="scientific">Enterococcus lemanii</name>
    <dbReference type="NCBI Taxonomy" id="1159752"/>
    <lineage>
        <taxon>Bacteria</taxon>
        <taxon>Bacillati</taxon>
        <taxon>Bacillota</taxon>
        <taxon>Bacilli</taxon>
        <taxon>Lactobacillales</taxon>
        <taxon>Enterococcaceae</taxon>
        <taxon>Enterococcus</taxon>
    </lineage>
</organism>
<evidence type="ECO:0000313" key="3">
    <source>
        <dbReference type="Proteomes" id="UP001595969"/>
    </source>
</evidence>
<gene>
    <name evidence="2" type="ORF">ACFO5I_01030</name>
</gene>
<keyword evidence="3" id="KW-1185">Reference proteome</keyword>
<comment type="caution">
    <text evidence="2">The sequence shown here is derived from an EMBL/GenBank/DDBJ whole genome shotgun (WGS) entry which is preliminary data.</text>
</comment>
<sequence length="135" mass="15471">MLELPQKGMVLNNKLITEVFGCQFEGGIRKSKKNHLLVLINDPAQSLYQNRWEKDVFYFTAIGKKGNQSLETPWQNRDLSQVNIAGQRVFLFEKLKPAHYLFQGEVVVGQPVTEIQPDEAGHAREVFVFPVRLKS</sequence>
<proteinExistence type="predicted"/>
<dbReference type="Proteomes" id="UP001595969">
    <property type="component" value="Unassembled WGS sequence"/>
</dbReference>
<accession>A0ABV9MRZ7</accession>